<dbReference type="SUPFAM" id="SSF51717">
    <property type="entry name" value="Dihydropteroate synthetase-like"/>
    <property type="match status" value="1"/>
</dbReference>
<protein>
    <recommendedName>
        <fullName evidence="6 13">Dihydropteroate synthase</fullName>
        <shortName evidence="13">DHPS</shortName>
        <ecNumber evidence="5 13">2.5.1.15</ecNumber>
    </recommendedName>
    <alternativeName>
        <fullName evidence="11 13">Dihydropteroate pyrophosphorylase</fullName>
    </alternativeName>
</protein>
<evidence type="ECO:0000256" key="6">
    <source>
        <dbReference type="ARBA" id="ARBA00016919"/>
    </source>
</evidence>
<comment type="function">
    <text evidence="12 13">Catalyzes the condensation of para-aminobenzoate (pABA) with 6-hydroxymethyl-7,8-dihydropterin diphosphate (DHPt-PP) to form 7,8-dihydropteroate (H2Pte), the immediate precursor of folate derivatives.</text>
</comment>
<dbReference type="InterPro" id="IPR000489">
    <property type="entry name" value="Pterin-binding_dom"/>
</dbReference>
<keyword evidence="7 13" id="KW-0808">Transferase</keyword>
<name>A0A9D1MMA2_9FIRM</name>
<dbReference type="NCBIfam" id="TIGR01496">
    <property type="entry name" value="DHPS"/>
    <property type="match status" value="1"/>
</dbReference>
<evidence type="ECO:0000256" key="2">
    <source>
        <dbReference type="ARBA" id="ARBA00001946"/>
    </source>
</evidence>
<dbReference type="GO" id="GO:0046656">
    <property type="term" value="P:folic acid biosynthetic process"/>
    <property type="evidence" value="ECO:0007669"/>
    <property type="project" value="UniProtKB-KW"/>
</dbReference>
<comment type="pathway">
    <text evidence="3 13">Cofactor biosynthesis; tetrahydrofolate biosynthesis; 7,8-dihydrofolate from 2-amino-4-hydroxy-6-hydroxymethyl-7,8-dihydropteridine diphosphate and 4-aminobenzoate: step 1/2.</text>
</comment>
<evidence type="ECO:0000313" key="15">
    <source>
        <dbReference type="EMBL" id="HIU63115.1"/>
    </source>
</evidence>
<feature type="domain" description="Pterin-binding" evidence="14">
    <location>
        <begin position="14"/>
        <end position="259"/>
    </location>
</feature>
<evidence type="ECO:0000256" key="7">
    <source>
        <dbReference type="ARBA" id="ARBA00022679"/>
    </source>
</evidence>
<keyword evidence="8 13" id="KW-0479">Metal-binding</keyword>
<evidence type="ECO:0000256" key="3">
    <source>
        <dbReference type="ARBA" id="ARBA00004763"/>
    </source>
</evidence>
<dbReference type="Gene3D" id="3.20.20.20">
    <property type="entry name" value="Dihydropteroate synthase-like"/>
    <property type="match status" value="1"/>
</dbReference>
<evidence type="ECO:0000256" key="12">
    <source>
        <dbReference type="ARBA" id="ARBA00053449"/>
    </source>
</evidence>
<evidence type="ECO:0000256" key="8">
    <source>
        <dbReference type="ARBA" id="ARBA00022723"/>
    </source>
</evidence>
<dbReference type="CDD" id="cd00739">
    <property type="entry name" value="DHPS"/>
    <property type="match status" value="1"/>
</dbReference>
<comment type="similarity">
    <text evidence="4 13">Belongs to the DHPS family.</text>
</comment>
<sequence length="271" mass="29490">MIIGGRQFDTKKKTYIMGILNLTPDSFSDGGTLGGAHEALERVRRMIDEGADIIDVGGESTRPGYTRISEEEEIGRILPVIELIKREFDIPVSVDTYKSKVALAALRAGADMVNDIWGFKYDADMAKVVASFGAACCLMHNRENAVYKNFFSELSSELHQCVQIALRAGVDADKIILDPGIGFGKTPEMNLMLLNNADKLDLGYPLLFGASRKSFIYHALGLPVERREQASVAAAVIAAYKGASFVRVHNVKAHRHAVDMARAVAASGGEK</sequence>
<proteinExistence type="inferred from homology"/>
<evidence type="ECO:0000256" key="5">
    <source>
        <dbReference type="ARBA" id="ARBA00012458"/>
    </source>
</evidence>
<evidence type="ECO:0000313" key="16">
    <source>
        <dbReference type="Proteomes" id="UP000824145"/>
    </source>
</evidence>
<dbReference type="PROSITE" id="PS00792">
    <property type="entry name" value="DHPS_1"/>
    <property type="match status" value="1"/>
</dbReference>
<evidence type="ECO:0000256" key="4">
    <source>
        <dbReference type="ARBA" id="ARBA00009503"/>
    </source>
</evidence>
<dbReference type="EC" id="2.5.1.15" evidence="5 13"/>
<keyword evidence="10 13" id="KW-0289">Folate biosynthesis</keyword>
<dbReference type="PROSITE" id="PS00793">
    <property type="entry name" value="DHPS_2"/>
    <property type="match status" value="1"/>
</dbReference>
<comment type="catalytic activity">
    <reaction evidence="1">
        <text>(7,8-dihydropterin-6-yl)methyl diphosphate + 4-aminobenzoate = 7,8-dihydropteroate + diphosphate</text>
        <dbReference type="Rhea" id="RHEA:19949"/>
        <dbReference type="ChEBI" id="CHEBI:17836"/>
        <dbReference type="ChEBI" id="CHEBI:17839"/>
        <dbReference type="ChEBI" id="CHEBI:33019"/>
        <dbReference type="ChEBI" id="CHEBI:72950"/>
        <dbReference type="EC" id="2.5.1.15"/>
    </reaction>
</comment>
<evidence type="ECO:0000256" key="11">
    <source>
        <dbReference type="ARBA" id="ARBA00030193"/>
    </source>
</evidence>
<accession>A0A9D1MMA2</accession>
<dbReference type="Proteomes" id="UP000824145">
    <property type="component" value="Unassembled WGS sequence"/>
</dbReference>
<evidence type="ECO:0000256" key="10">
    <source>
        <dbReference type="ARBA" id="ARBA00022909"/>
    </source>
</evidence>
<dbReference type="InterPro" id="IPR045031">
    <property type="entry name" value="DHP_synth-like"/>
</dbReference>
<evidence type="ECO:0000256" key="1">
    <source>
        <dbReference type="ARBA" id="ARBA00000012"/>
    </source>
</evidence>
<gene>
    <name evidence="15" type="primary">folP</name>
    <name evidence="15" type="ORF">IAB07_05065</name>
</gene>
<dbReference type="GO" id="GO:0004156">
    <property type="term" value="F:dihydropteroate synthase activity"/>
    <property type="evidence" value="ECO:0007669"/>
    <property type="project" value="UniProtKB-EC"/>
</dbReference>
<comment type="cofactor">
    <cofactor evidence="2 13">
        <name>Mg(2+)</name>
        <dbReference type="ChEBI" id="CHEBI:18420"/>
    </cofactor>
</comment>
<evidence type="ECO:0000256" key="13">
    <source>
        <dbReference type="RuleBase" id="RU361205"/>
    </source>
</evidence>
<dbReference type="AlphaFoldDB" id="A0A9D1MMA2"/>
<dbReference type="Pfam" id="PF00809">
    <property type="entry name" value="Pterin_bind"/>
    <property type="match status" value="1"/>
</dbReference>
<dbReference type="PROSITE" id="PS50972">
    <property type="entry name" value="PTERIN_BINDING"/>
    <property type="match status" value="1"/>
</dbReference>
<dbReference type="PANTHER" id="PTHR20941:SF1">
    <property type="entry name" value="FOLIC ACID SYNTHESIS PROTEIN FOL1"/>
    <property type="match status" value="1"/>
</dbReference>
<evidence type="ECO:0000259" key="14">
    <source>
        <dbReference type="PROSITE" id="PS50972"/>
    </source>
</evidence>
<dbReference type="GO" id="GO:0046654">
    <property type="term" value="P:tetrahydrofolate biosynthetic process"/>
    <property type="evidence" value="ECO:0007669"/>
    <property type="project" value="TreeGrafter"/>
</dbReference>
<dbReference type="FunFam" id="3.20.20.20:FF:000006">
    <property type="entry name" value="Dihydropteroate synthase"/>
    <property type="match status" value="1"/>
</dbReference>
<dbReference type="InterPro" id="IPR011005">
    <property type="entry name" value="Dihydropteroate_synth-like_sf"/>
</dbReference>
<dbReference type="GO" id="GO:0046872">
    <property type="term" value="F:metal ion binding"/>
    <property type="evidence" value="ECO:0007669"/>
    <property type="project" value="UniProtKB-KW"/>
</dbReference>
<keyword evidence="9 13" id="KW-0460">Magnesium</keyword>
<comment type="caution">
    <text evidence="15">The sequence shown here is derived from an EMBL/GenBank/DDBJ whole genome shotgun (WGS) entry which is preliminary data.</text>
</comment>
<dbReference type="PANTHER" id="PTHR20941">
    <property type="entry name" value="FOLATE SYNTHESIS PROTEINS"/>
    <property type="match status" value="1"/>
</dbReference>
<organism evidence="15 16">
    <name type="scientific">Candidatus Caccalectryoclostridium excrementigallinarum</name>
    <dbReference type="NCBI Taxonomy" id="2840710"/>
    <lineage>
        <taxon>Bacteria</taxon>
        <taxon>Bacillati</taxon>
        <taxon>Bacillota</taxon>
        <taxon>Clostridia</taxon>
        <taxon>Christensenellales</taxon>
        <taxon>Christensenellaceae</taxon>
        <taxon>Christensenellaceae incertae sedis</taxon>
        <taxon>Candidatus Caccalectryoclostridium</taxon>
    </lineage>
</organism>
<evidence type="ECO:0000256" key="9">
    <source>
        <dbReference type="ARBA" id="ARBA00022842"/>
    </source>
</evidence>
<dbReference type="EMBL" id="DVNJ01000029">
    <property type="protein sequence ID" value="HIU63115.1"/>
    <property type="molecule type" value="Genomic_DNA"/>
</dbReference>
<reference evidence="15" key="2">
    <citation type="journal article" date="2021" name="PeerJ">
        <title>Extensive microbial diversity within the chicken gut microbiome revealed by metagenomics and culture.</title>
        <authorList>
            <person name="Gilroy R."/>
            <person name="Ravi A."/>
            <person name="Getino M."/>
            <person name="Pursley I."/>
            <person name="Horton D.L."/>
            <person name="Alikhan N.F."/>
            <person name="Baker D."/>
            <person name="Gharbi K."/>
            <person name="Hall N."/>
            <person name="Watson M."/>
            <person name="Adriaenssens E.M."/>
            <person name="Foster-Nyarko E."/>
            <person name="Jarju S."/>
            <person name="Secka A."/>
            <person name="Antonio M."/>
            <person name="Oren A."/>
            <person name="Chaudhuri R.R."/>
            <person name="La Ragione R."/>
            <person name="Hildebrand F."/>
            <person name="Pallen M.J."/>
        </authorList>
    </citation>
    <scope>NUCLEOTIDE SEQUENCE</scope>
    <source>
        <strain evidence="15">9366</strain>
    </source>
</reference>
<reference evidence="15" key="1">
    <citation type="submission" date="2020-10" db="EMBL/GenBank/DDBJ databases">
        <authorList>
            <person name="Gilroy R."/>
        </authorList>
    </citation>
    <scope>NUCLEOTIDE SEQUENCE</scope>
    <source>
        <strain evidence="15">9366</strain>
    </source>
</reference>
<dbReference type="InterPro" id="IPR006390">
    <property type="entry name" value="DHP_synth_dom"/>
</dbReference>
<dbReference type="GO" id="GO:0005829">
    <property type="term" value="C:cytosol"/>
    <property type="evidence" value="ECO:0007669"/>
    <property type="project" value="TreeGrafter"/>
</dbReference>